<reference evidence="5 6" key="1">
    <citation type="journal article" date="2015" name="Microbes Environ.">
        <title>Distribution and evolution of nitrogen fixation genes in the phylum bacteroidetes.</title>
        <authorList>
            <person name="Inoue J."/>
            <person name="Oshima K."/>
            <person name="Suda W."/>
            <person name="Sakamoto M."/>
            <person name="Iino T."/>
            <person name="Noda S."/>
            <person name="Hongoh Y."/>
            <person name="Hattori M."/>
            <person name="Ohkuma M."/>
        </authorList>
    </citation>
    <scope>NUCLEOTIDE SEQUENCE [LARGE SCALE GENOMIC DNA]</scope>
    <source>
        <strain evidence="5">JCM 15548</strain>
    </source>
</reference>
<dbReference type="AlphaFoldDB" id="A0A0E9LWC0"/>
<evidence type="ECO:0000259" key="4">
    <source>
        <dbReference type="PROSITE" id="PS50987"/>
    </source>
</evidence>
<comment type="caution">
    <text evidence="5">The sequence shown here is derived from an EMBL/GenBank/DDBJ whole genome shotgun (WGS) entry which is preliminary data.</text>
</comment>
<feature type="domain" description="HTH arsR-type" evidence="4">
    <location>
        <begin position="8"/>
        <end position="103"/>
    </location>
</feature>
<dbReference type="InterPro" id="IPR011991">
    <property type="entry name" value="ArsR-like_HTH"/>
</dbReference>
<gene>
    <name evidence="5" type="ORF">JCM15548_11593</name>
</gene>
<dbReference type="NCBIfam" id="NF033788">
    <property type="entry name" value="HTH_metalloreg"/>
    <property type="match status" value="1"/>
</dbReference>
<proteinExistence type="predicted"/>
<dbReference type="InterPro" id="IPR036390">
    <property type="entry name" value="WH_DNA-bd_sf"/>
</dbReference>
<dbReference type="Gene3D" id="1.10.10.10">
    <property type="entry name" value="Winged helix-like DNA-binding domain superfamily/Winged helix DNA-binding domain"/>
    <property type="match status" value="1"/>
</dbReference>
<accession>A0A0E9LWC0</accession>
<dbReference type="InterPro" id="IPR001845">
    <property type="entry name" value="HTH_ArsR_DNA-bd_dom"/>
</dbReference>
<dbReference type="PRINTS" id="PR00778">
    <property type="entry name" value="HTHARSR"/>
</dbReference>
<keyword evidence="1" id="KW-0805">Transcription regulation</keyword>
<keyword evidence="3" id="KW-0804">Transcription</keyword>
<dbReference type="InterPro" id="IPR051081">
    <property type="entry name" value="HTH_MetalResp_TranReg"/>
</dbReference>
<dbReference type="InterPro" id="IPR036388">
    <property type="entry name" value="WH-like_DNA-bd_sf"/>
</dbReference>
<keyword evidence="6" id="KW-1185">Reference proteome</keyword>
<dbReference type="EMBL" id="BAZW01000008">
    <property type="protein sequence ID" value="GAO29411.1"/>
    <property type="molecule type" value="Genomic_DNA"/>
</dbReference>
<dbReference type="STRING" id="1236989.JCM15548_11593"/>
<evidence type="ECO:0000256" key="3">
    <source>
        <dbReference type="ARBA" id="ARBA00023163"/>
    </source>
</evidence>
<dbReference type="PROSITE" id="PS50987">
    <property type="entry name" value="HTH_ARSR_2"/>
    <property type="match status" value="1"/>
</dbReference>
<keyword evidence="2" id="KW-0238">DNA-binding</keyword>
<sequence>MVKAKKELFDQELQDAARFFKCLGHPARLAILQYLASTDTCIMGDLSDELPLSRTTVNQHLKALKELGIIKGEVEGVRVNYCLNGDVMERLKKMSIHFLDSIHSCSSTSCS</sequence>
<dbReference type="GO" id="GO:0003677">
    <property type="term" value="F:DNA binding"/>
    <property type="evidence" value="ECO:0007669"/>
    <property type="project" value="UniProtKB-KW"/>
</dbReference>
<evidence type="ECO:0000313" key="5">
    <source>
        <dbReference type="EMBL" id="GAO29411.1"/>
    </source>
</evidence>
<evidence type="ECO:0000313" key="6">
    <source>
        <dbReference type="Proteomes" id="UP000032900"/>
    </source>
</evidence>
<dbReference type="Pfam" id="PF12840">
    <property type="entry name" value="HTH_20"/>
    <property type="match status" value="1"/>
</dbReference>
<dbReference type="SMART" id="SM00418">
    <property type="entry name" value="HTH_ARSR"/>
    <property type="match status" value="1"/>
</dbReference>
<organism evidence="5 6">
    <name type="scientific">Geofilum rubicundum JCM 15548</name>
    <dbReference type="NCBI Taxonomy" id="1236989"/>
    <lineage>
        <taxon>Bacteria</taxon>
        <taxon>Pseudomonadati</taxon>
        <taxon>Bacteroidota</taxon>
        <taxon>Bacteroidia</taxon>
        <taxon>Marinilabiliales</taxon>
        <taxon>Marinilabiliaceae</taxon>
        <taxon>Geofilum</taxon>
    </lineage>
</organism>
<name>A0A0E9LWC0_9BACT</name>
<dbReference type="RefSeq" id="WP_062123691.1">
    <property type="nucleotide sequence ID" value="NZ_BAZW01000008.1"/>
</dbReference>
<protein>
    <submittedName>
        <fullName evidence="5">Arsenical resistance operon repressor</fullName>
    </submittedName>
</protein>
<dbReference type="SUPFAM" id="SSF46785">
    <property type="entry name" value="Winged helix' DNA-binding domain"/>
    <property type="match status" value="1"/>
</dbReference>
<dbReference type="Proteomes" id="UP000032900">
    <property type="component" value="Unassembled WGS sequence"/>
</dbReference>
<dbReference type="CDD" id="cd00090">
    <property type="entry name" value="HTH_ARSR"/>
    <property type="match status" value="1"/>
</dbReference>
<dbReference type="PANTHER" id="PTHR33154:SF15">
    <property type="entry name" value="REGULATORY PROTEIN ARSR"/>
    <property type="match status" value="1"/>
</dbReference>
<dbReference type="OrthoDB" id="9800049at2"/>
<dbReference type="GO" id="GO:0003700">
    <property type="term" value="F:DNA-binding transcription factor activity"/>
    <property type="evidence" value="ECO:0007669"/>
    <property type="project" value="InterPro"/>
</dbReference>
<evidence type="ECO:0000256" key="2">
    <source>
        <dbReference type="ARBA" id="ARBA00023125"/>
    </source>
</evidence>
<evidence type="ECO:0000256" key="1">
    <source>
        <dbReference type="ARBA" id="ARBA00023015"/>
    </source>
</evidence>
<dbReference type="PANTHER" id="PTHR33154">
    <property type="entry name" value="TRANSCRIPTIONAL REGULATOR, ARSR FAMILY"/>
    <property type="match status" value="1"/>
</dbReference>